<evidence type="ECO:0000259" key="1">
    <source>
        <dbReference type="Pfam" id="PF01872"/>
    </source>
</evidence>
<feature type="domain" description="Bacterial bifunctional deaminase-reductase C-terminal" evidence="1">
    <location>
        <begin position="3"/>
        <end position="180"/>
    </location>
</feature>
<dbReference type="PANTHER" id="PTHR38011">
    <property type="entry name" value="DIHYDROFOLATE REDUCTASE FAMILY PROTEIN (AFU_ORTHOLOGUE AFUA_8G06820)"/>
    <property type="match status" value="1"/>
</dbReference>
<name>A0ABR7TRS0_9BACT</name>
<dbReference type="Gene3D" id="3.40.430.10">
    <property type="entry name" value="Dihydrofolate Reductase, subunit A"/>
    <property type="match status" value="1"/>
</dbReference>
<keyword evidence="3" id="KW-1185">Reference proteome</keyword>
<gene>
    <name evidence="2" type="ORF">ICL07_22550</name>
</gene>
<accession>A0ABR7TRS0</accession>
<sequence>MRKLKLQMQISLDGFVATGPNDEQHWVTWAWEEIRPQVLDLFDTCDTILIGRKLAMDYIPYWQDVFTRPEDPMHEVATRIVAANKVVFSKTMDHSIWENTTVANELAEVNRLKQQPGKDIIVYGGSSFVSALIKENLIDEYHFFVNPVALGHGDPVFGGLSHYRQMTLKNSIRYNCGIVLMQYLPG</sequence>
<evidence type="ECO:0000313" key="2">
    <source>
        <dbReference type="EMBL" id="MBC9933187.1"/>
    </source>
</evidence>
<dbReference type="EMBL" id="JACVFC010000003">
    <property type="protein sequence ID" value="MBC9933187.1"/>
    <property type="molecule type" value="Genomic_DNA"/>
</dbReference>
<dbReference type="RefSeq" id="WP_188090309.1">
    <property type="nucleotide sequence ID" value="NZ_JACVFC010000003.1"/>
</dbReference>
<dbReference type="Proteomes" id="UP000659124">
    <property type="component" value="Unassembled WGS sequence"/>
</dbReference>
<organism evidence="2 3">
    <name type="scientific">Chitinophaga qingshengii</name>
    <dbReference type="NCBI Taxonomy" id="1569794"/>
    <lineage>
        <taxon>Bacteria</taxon>
        <taxon>Pseudomonadati</taxon>
        <taxon>Bacteroidota</taxon>
        <taxon>Chitinophagia</taxon>
        <taxon>Chitinophagales</taxon>
        <taxon>Chitinophagaceae</taxon>
        <taxon>Chitinophaga</taxon>
    </lineage>
</organism>
<dbReference type="PANTHER" id="PTHR38011:SF11">
    <property type="entry name" value="2,5-DIAMINO-6-RIBOSYLAMINO-4(3H)-PYRIMIDINONE 5'-PHOSPHATE REDUCTASE"/>
    <property type="match status" value="1"/>
</dbReference>
<proteinExistence type="predicted"/>
<dbReference type="InterPro" id="IPR050765">
    <property type="entry name" value="Riboflavin_Biosynth_HTPR"/>
</dbReference>
<dbReference type="InterPro" id="IPR024072">
    <property type="entry name" value="DHFR-like_dom_sf"/>
</dbReference>
<protein>
    <submittedName>
        <fullName evidence="2">Dihydrofolate reductase family protein</fullName>
    </submittedName>
</protein>
<evidence type="ECO:0000313" key="3">
    <source>
        <dbReference type="Proteomes" id="UP000659124"/>
    </source>
</evidence>
<comment type="caution">
    <text evidence="2">The sequence shown here is derived from an EMBL/GenBank/DDBJ whole genome shotgun (WGS) entry which is preliminary data.</text>
</comment>
<dbReference type="Pfam" id="PF01872">
    <property type="entry name" value="RibD_C"/>
    <property type="match status" value="1"/>
</dbReference>
<reference evidence="2 3" key="1">
    <citation type="submission" date="2020-09" db="EMBL/GenBank/DDBJ databases">
        <title>Genome sequences of type strains of Chitinophaga qingshengii and Chitinophaga varians.</title>
        <authorList>
            <person name="Kittiwongwattana C."/>
        </authorList>
    </citation>
    <scope>NUCLEOTIDE SEQUENCE [LARGE SCALE GENOMIC DNA]</scope>
    <source>
        <strain evidence="2 3">JCM 30026</strain>
    </source>
</reference>
<dbReference type="SUPFAM" id="SSF53597">
    <property type="entry name" value="Dihydrofolate reductase-like"/>
    <property type="match status" value="1"/>
</dbReference>
<dbReference type="InterPro" id="IPR002734">
    <property type="entry name" value="RibDG_C"/>
</dbReference>